<keyword evidence="16" id="KW-1185">Reference proteome</keyword>
<dbReference type="Gene3D" id="3.20.20.70">
    <property type="entry name" value="Aldolase class I"/>
    <property type="match status" value="1"/>
</dbReference>
<evidence type="ECO:0000256" key="8">
    <source>
        <dbReference type="ARBA" id="ARBA00022643"/>
    </source>
</evidence>
<proteinExistence type="inferred from homology"/>
<dbReference type="VEuPathDB" id="CryptoDB:Vbra_3487"/>
<evidence type="ECO:0000256" key="3">
    <source>
        <dbReference type="ARBA" id="ARBA00005161"/>
    </source>
</evidence>
<dbReference type="SUPFAM" id="SSF51395">
    <property type="entry name" value="FMN-linked oxidoreductases"/>
    <property type="match status" value="1"/>
</dbReference>
<feature type="region of interest" description="Disordered" evidence="12">
    <location>
        <begin position="17"/>
        <end position="44"/>
    </location>
</feature>
<protein>
    <recommendedName>
        <fullName evidence="6">Dihydroorotate dehydrogenase (quinone), mitochondrial</fullName>
        <ecNumber evidence="5">1.3.5.2</ecNumber>
    </recommendedName>
</protein>
<accession>A0A0G4H017</accession>
<dbReference type="Proteomes" id="UP000041254">
    <property type="component" value="Unassembled WGS sequence"/>
</dbReference>
<name>A0A0G4H017_VITBC</name>
<evidence type="ECO:0000256" key="7">
    <source>
        <dbReference type="ARBA" id="ARBA00022630"/>
    </source>
</evidence>
<evidence type="ECO:0000256" key="5">
    <source>
        <dbReference type="ARBA" id="ARBA00012791"/>
    </source>
</evidence>
<dbReference type="InterPro" id="IPR005720">
    <property type="entry name" value="Dihydroorotate_DH_cat"/>
</dbReference>
<comment type="subcellular location">
    <subcellularLocation>
        <location evidence="2">Membrane</location>
    </subcellularLocation>
</comment>
<organism evidence="15 16">
    <name type="scientific">Vitrella brassicaformis (strain CCMP3155)</name>
    <dbReference type="NCBI Taxonomy" id="1169540"/>
    <lineage>
        <taxon>Eukaryota</taxon>
        <taxon>Sar</taxon>
        <taxon>Alveolata</taxon>
        <taxon>Colpodellida</taxon>
        <taxon>Vitrellaceae</taxon>
        <taxon>Vitrella</taxon>
    </lineage>
</organism>
<dbReference type="NCBIfam" id="NF003652">
    <property type="entry name" value="PRK05286.2-5"/>
    <property type="match status" value="1"/>
</dbReference>
<dbReference type="GO" id="GO:0005737">
    <property type="term" value="C:cytoplasm"/>
    <property type="evidence" value="ECO:0007669"/>
    <property type="project" value="InterPro"/>
</dbReference>
<dbReference type="Pfam" id="PF01180">
    <property type="entry name" value="DHO_dh"/>
    <property type="match status" value="1"/>
</dbReference>
<dbReference type="InParanoid" id="A0A0G4H017"/>
<evidence type="ECO:0000256" key="9">
    <source>
        <dbReference type="ARBA" id="ARBA00023002"/>
    </source>
</evidence>
<sequence length="546" mass="59416">MSPQADRSLVVRRILQDQRPLPAPPSPVSPSHPQSLRGSAMAPRPDTLLHDSGAHAAAGHASALLEQQSVCAPPCVVGVSVSAALVLICVVLALSCWLSKKFLISVIKARNAMFRCFYQRVLKPHFFRMDPEKCHELAIKSGKVLGATSFTRGTVGVQFGAPHLKELEQTIQGVVFPNCVGLAAGFDKNADLIKLMPHVGFGFEEVGSITGRPCEGNPKPRVWRLPQSESLQIWFGLCNDGAEKIAQRLRVNHPHLLRSNMTKSMDKGGKNGRRQAPPFVTGISIAKTNCRETVEEHVGIQDYVQAYRELLDVGHYWAINVSCPNVYQDNGRQPFTEPEPLDKLLTALRGVHEFDRPTFVKIGPDLSSQQVDGIIDVCLRHGVTGMIISNLTKKREGNTHIHEEDLLGGKLPYLGGLSGKVVEDLTNQLIRYVYAKSGGKLVIVGVGGVFTAEDAYRKIRNGASLVQLITGMIYRGPQLISDIVVGLSDLLAKDGFTHISQAVGADVKQAGEGIKGDSPALQVAQRQRMGLVEKDTQETDSFIVTS</sequence>
<keyword evidence="13" id="KW-1133">Transmembrane helix</keyword>
<comment type="catalytic activity">
    <reaction evidence="11">
        <text>(S)-dihydroorotate + a quinone = orotate + a quinol</text>
        <dbReference type="Rhea" id="RHEA:30187"/>
        <dbReference type="ChEBI" id="CHEBI:24646"/>
        <dbReference type="ChEBI" id="CHEBI:30839"/>
        <dbReference type="ChEBI" id="CHEBI:30864"/>
        <dbReference type="ChEBI" id="CHEBI:132124"/>
        <dbReference type="EC" id="1.3.5.2"/>
    </reaction>
</comment>
<comment type="cofactor">
    <cofactor evidence="1">
        <name>FMN</name>
        <dbReference type="ChEBI" id="CHEBI:58210"/>
    </cofactor>
</comment>
<evidence type="ECO:0000256" key="4">
    <source>
        <dbReference type="ARBA" id="ARBA00005359"/>
    </source>
</evidence>
<keyword evidence="9" id="KW-0560">Oxidoreductase</keyword>
<dbReference type="PANTHER" id="PTHR48109">
    <property type="entry name" value="DIHYDROOROTATE DEHYDROGENASE (QUINONE), MITOCHONDRIAL-RELATED"/>
    <property type="match status" value="1"/>
</dbReference>
<dbReference type="GO" id="GO:0005886">
    <property type="term" value="C:plasma membrane"/>
    <property type="evidence" value="ECO:0007669"/>
    <property type="project" value="TreeGrafter"/>
</dbReference>
<dbReference type="GO" id="GO:0106430">
    <property type="term" value="F:dihydroorotate dehydrogenase (quinone) activity"/>
    <property type="evidence" value="ECO:0007669"/>
    <property type="project" value="UniProtKB-EC"/>
</dbReference>
<evidence type="ECO:0000259" key="14">
    <source>
        <dbReference type="Pfam" id="PF01180"/>
    </source>
</evidence>
<dbReference type="GO" id="GO:0044205">
    <property type="term" value="P:'de novo' UMP biosynthetic process"/>
    <property type="evidence" value="ECO:0007669"/>
    <property type="project" value="UniProtKB-UniPathway"/>
</dbReference>
<dbReference type="EMBL" id="CDMY01000908">
    <property type="protein sequence ID" value="CEM36892.1"/>
    <property type="molecule type" value="Genomic_DNA"/>
</dbReference>
<dbReference type="UniPathway" id="UPA00070">
    <property type="reaction ID" value="UER00946"/>
</dbReference>
<comment type="similarity">
    <text evidence="4">Belongs to the dihydroorotate dehydrogenase family. Type 2 subfamily.</text>
</comment>
<gene>
    <name evidence="15" type="ORF">Vbra_3487</name>
</gene>
<dbReference type="OrthoDB" id="14784at2759"/>
<feature type="compositionally biased region" description="Pro residues" evidence="12">
    <location>
        <begin position="21"/>
        <end position="30"/>
    </location>
</feature>
<dbReference type="InterPro" id="IPR013785">
    <property type="entry name" value="Aldolase_TIM"/>
</dbReference>
<feature type="transmembrane region" description="Helical" evidence="13">
    <location>
        <begin position="76"/>
        <end position="98"/>
    </location>
</feature>
<keyword evidence="7" id="KW-0285">Flavoprotein</keyword>
<reference evidence="15 16" key="1">
    <citation type="submission" date="2014-11" db="EMBL/GenBank/DDBJ databases">
        <authorList>
            <person name="Zhu J."/>
            <person name="Qi W."/>
            <person name="Song R."/>
        </authorList>
    </citation>
    <scope>NUCLEOTIDE SEQUENCE [LARGE SCALE GENOMIC DNA]</scope>
</reference>
<feature type="domain" description="Dihydroorotate dehydrogenase catalytic" evidence="14">
    <location>
        <begin position="167"/>
        <end position="491"/>
    </location>
</feature>
<dbReference type="PANTHER" id="PTHR48109:SF4">
    <property type="entry name" value="DIHYDROOROTATE DEHYDROGENASE (QUINONE), MITOCHONDRIAL"/>
    <property type="match status" value="1"/>
</dbReference>
<evidence type="ECO:0000256" key="1">
    <source>
        <dbReference type="ARBA" id="ARBA00001917"/>
    </source>
</evidence>
<dbReference type="GO" id="GO:0006207">
    <property type="term" value="P:'de novo' pyrimidine nucleobase biosynthetic process"/>
    <property type="evidence" value="ECO:0007669"/>
    <property type="project" value="InterPro"/>
</dbReference>
<dbReference type="STRING" id="1169540.A0A0G4H017"/>
<dbReference type="InterPro" id="IPR001295">
    <property type="entry name" value="Dihydroorotate_DH_CS"/>
</dbReference>
<dbReference type="InterPro" id="IPR050074">
    <property type="entry name" value="DHO_dehydrogenase"/>
</dbReference>
<evidence type="ECO:0000256" key="6">
    <source>
        <dbReference type="ARBA" id="ARBA00017599"/>
    </source>
</evidence>
<dbReference type="PhylomeDB" id="A0A0G4H017"/>
<evidence type="ECO:0000313" key="15">
    <source>
        <dbReference type="EMBL" id="CEM36892.1"/>
    </source>
</evidence>
<keyword evidence="8" id="KW-0288">FMN</keyword>
<dbReference type="EC" id="1.3.5.2" evidence="5"/>
<dbReference type="PROSITE" id="PS00912">
    <property type="entry name" value="DHODEHASE_2"/>
    <property type="match status" value="1"/>
</dbReference>
<evidence type="ECO:0000256" key="2">
    <source>
        <dbReference type="ARBA" id="ARBA00004370"/>
    </source>
</evidence>
<keyword evidence="10 13" id="KW-0472">Membrane</keyword>
<comment type="pathway">
    <text evidence="3">Pyrimidine metabolism; UMP biosynthesis via de novo pathway; orotate from (S)-dihydroorotate (quinone route): step 1/1.</text>
</comment>
<evidence type="ECO:0000256" key="10">
    <source>
        <dbReference type="ARBA" id="ARBA00023136"/>
    </source>
</evidence>
<evidence type="ECO:0000256" key="12">
    <source>
        <dbReference type="SAM" id="MobiDB-lite"/>
    </source>
</evidence>
<dbReference type="CDD" id="cd04738">
    <property type="entry name" value="DHOD_2_like"/>
    <property type="match status" value="1"/>
</dbReference>
<dbReference type="NCBIfam" id="TIGR01036">
    <property type="entry name" value="pyrD_sub2"/>
    <property type="match status" value="1"/>
</dbReference>
<dbReference type="InterPro" id="IPR005719">
    <property type="entry name" value="Dihydroorotate_DH_2"/>
</dbReference>
<keyword evidence="13" id="KW-0812">Transmembrane</keyword>
<evidence type="ECO:0000256" key="13">
    <source>
        <dbReference type="SAM" id="Phobius"/>
    </source>
</evidence>
<evidence type="ECO:0000313" key="16">
    <source>
        <dbReference type="Proteomes" id="UP000041254"/>
    </source>
</evidence>
<evidence type="ECO:0000256" key="11">
    <source>
        <dbReference type="ARBA" id="ARBA00048639"/>
    </source>
</evidence>
<dbReference type="AlphaFoldDB" id="A0A0G4H017"/>